<dbReference type="AlphaFoldDB" id="A0A428NHN9"/>
<evidence type="ECO:0000313" key="3">
    <source>
        <dbReference type="Proteomes" id="UP000288168"/>
    </source>
</evidence>
<feature type="compositionally biased region" description="Polar residues" evidence="1">
    <location>
        <begin position="252"/>
        <end position="262"/>
    </location>
</feature>
<dbReference type="Gene3D" id="3.40.395.10">
    <property type="entry name" value="Adenoviral Proteinase, Chain A"/>
    <property type="match status" value="1"/>
</dbReference>
<feature type="region of interest" description="Disordered" evidence="1">
    <location>
        <begin position="1"/>
        <end position="31"/>
    </location>
</feature>
<evidence type="ECO:0000256" key="1">
    <source>
        <dbReference type="SAM" id="MobiDB-lite"/>
    </source>
</evidence>
<feature type="region of interest" description="Disordered" evidence="1">
    <location>
        <begin position="399"/>
        <end position="453"/>
    </location>
</feature>
<feature type="compositionally biased region" description="Polar residues" evidence="1">
    <location>
        <begin position="296"/>
        <end position="310"/>
    </location>
</feature>
<name>A0A428NHN9_9HYPO</name>
<feature type="compositionally biased region" description="Acidic residues" evidence="1">
    <location>
        <begin position="269"/>
        <end position="280"/>
    </location>
</feature>
<evidence type="ECO:0000313" key="2">
    <source>
        <dbReference type="EMBL" id="RSL40238.1"/>
    </source>
</evidence>
<feature type="compositionally biased region" description="Polar residues" evidence="1">
    <location>
        <begin position="437"/>
        <end position="452"/>
    </location>
</feature>
<protein>
    <submittedName>
        <fullName evidence="2">Uncharacterized protein</fullName>
    </submittedName>
</protein>
<accession>A0A428NHN9</accession>
<dbReference type="SUPFAM" id="SSF54001">
    <property type="entry name" value="Cysteine proteinases"/>
    <property type="match status" value="1"/>
</dbReference>
<dbReference type="OrthoDB" id="5085208at2759"/>
<sequence length="573" mass="62955">MAPTDVTPGLGQDEARSATEPRRTLRPVAPGPRAIATRTLEEPTEIERRQELTTTAYATIIKRYDTPVHVSDSFAEHIIPSFPTGDQSLVLRGIVIETPKVNAGCREAKTLLSKEEKTQTMNLTKRQRTDEIARMSSERLDTAWGGRDWLPQDVRDAYVSMGPTGDVPQMVVNQMARITTILEPKGRPFLYSLWEPSGLLRELVGAGKRAPYFSGDRATEALKRVKQTWGESGRGDTEEVDGQGTYNQHLESQVAASPSANRGTKDATNDADDTTEEELTLELGRGDPGHLAPNELSDNIANSPSPTISSPKIQPEAMGTLQLPVDTEIVDTTSPKRPIVKQDIVIVPEITGQGASDHSLLGKGHVSCSGPSDAGASQASMIATPRDFKDAITHLADQSGVLAQRGTNSPDDTVSSPRRVIHSSPPNLKRKRDTETEGLTDSNGESLRNWGSNPIHLDSAQVSQTILRQLTTEECLTDDVLDLCCRAIQSRYGESQSMLLLHPLWFFDDTHSDTLPSEVRRLRHAEVVCFPIHHGGHWSLGVLKRSEGGFLLQHHDSCHLTKRNELVIRRIQD</sequence>
<proteinExistence type="predicted"/>
<feature type="compositionally biased region" description="Polar residues" evidence="1">
    <location>
        <begin position="405"/>
        <end position="416"/>
    </location>
</feature>
<organism evidence="2 3">
    <name type="scientific">Fusarium duplospermum</name>
    <dbReference type="NCBI Taxonomy" id="1325734"/>
    <lineage>
        <taxon>Eukaryota</taxon>
        <taxon>Fungi</taxon>
        <taxon>Dikarya</taxon>
        <taxon>Ascomycota</taxon>
        <taxon>Pezizomycotina</taxon>
        <taxon>Sordariomycetes</taxon>
        <taxon>Hypocreomycetidae</taxon>
        <taxon>Hypocreales</taxon>
        <taxon>Nectriaceae</taxon>
        <taxon>Fusarium</taxon>
        <taxon>Fusarium solani species complex</taxon>
    </lineage>
</organism>
<dbReference type="EMBL" id="NKCI01000521">
    <property type="protein sequence ID" value="RSL40238.1"/>
    <property type="molecule type" value="Genomic_DNA"/>
</dbReference>
<feature type="region of interest" description="Disordered" evidence="1">
    <location>
        <begin position="252"/>
        <end position="310"/>
    </location>
</feature>
<feature type="compositionally biased region" description="Basic and acidic residues" evidence="1">
    <location>
        <begin position="13"/>
        <end position="23"/>
    </location>
</feature>
<dbReference type="Proteomes" id="UP000288168">
    <property type="component" value="Unassembled WGS sequence"/>
</dbReference>
<reference evidence="2 3" key="1">
    <citation type="submission" date="2017-06" db="EMBL/GenBank/DDBJ databases">
        <title>Comparative genomic analysis of Ambrosia Fusariam Clade fungi.</title>
        <authorList>
            <person name="Stajich J.E."/>
            <person name="Carrillo J."/>
            <person name="Kijimoto T."/>
            <person name="Eskalen A."/>
            <person name="O'Donnell K."/>
            <person name="Kasson M."/>
        </authorList>
    </citation>
    <scope>NUCLEOTIDE SEQUENCE [LARGE SCALE GENOMIC DNA]</scope>
    <source>
        <strain evidence="2 3">NRRL62584</strain>
    </source>
</reference>
<comment type="caution">
    <text evidence="2">The sequence shown here is derived from an EMBL/GenBank/DDBJ whole genome shotgun (WGS) entry which is preliminary data.</text>
</comment>
<gene>
    <name evidence="2" type="ORF">CEP54_016166</name>
</gene>
<keyword evidence="3" id="KW-1185">Reference proteome</keyword>
<dbReference type="InterPro" id="IPR038765">
    <property type="entry name" value="Papain-like_cys_pep_sf"/>
</dbReference>